<evidence type="ECO:0000259" key="6">
    <source>
        <dbReference type="PROSITE" id="PS50056"/>
    </source>
</evidence>
<dbReference type="SUPFAM" id="SSF81296">
    <property type="entry name" value="E set domains"/>
    <property type="match status" value="1"/>
</dbReference>
<dbReference type="Gene3D" id="2.60.40.10">
    <property type="entry name" value="Immunoglobulins"/>
    <property type="match status" value="1"/>
</dbReference>
<proteinExistence type="predicted"/>
<dbReference type="PANTHER" id="PTHR46642:SF3">
    <property type="entry name" value="PHOSPHOGLUCAN PHOSPHATASE DSP4, CHLOROPLASTIC"/>
    <property type="match status" value="1"/>
</dbReference>
<dbReference type="Pfam" id="PF16561">
    <property type="entry name" value="AMPK1_CBM"/>
    <property type="match status" value="1"/>
</dbReference>
<accession>A0AA38C229</accession>
<evidence type="ECO:0000256" key="2">
    <source>
        <dbReference type="ARBA" id="ARBA00022912"/>
    </source>
</evidence>
<dbReference type="GO" id="GO:0019203">
    <property type="term" value="F:carbohydrate phosphatase activity"/>
    <property type="evidence" value="ECO:0007669"/>
    <property type="project" value="InterPro"/>
</dbReference>
<evidence type="ECO:0000256" key="3">
    <source>
        <dbReference type="ARBA" id="ARBA00023277"/>
    </source>
</evidence>
<dbReference type="InterPro" id="IPR032640">
    <property type="entry name" value="AMPK1_CBM"/>
</dbReference>
<dbReference type="GO" id="GO:0004721">
    <property type="term" value="F:phosphoprotein phosphatase activity"/>
    <property type="evidence" value="ECO:0007669"/>
    <property type="project" value="UniProtKB-KW"/>
</dbReference>
<evidence type="ECO:0000256" key="4">
    <source>
        <dbReference type="SAM" id="MobiDB-lite"/>
    </source>
</evidence>
<feature type="domain" description="Tyrosine specific protein phosphatases" evidence="6">
    <location>
        <begin position="119"/>
        <end position="177"/>
    </location>
</feature>
<gene>
    <name evidence="7" type="ORF">KI387_032661</name>
</gene>
<protein>
    <submittedName>
        <fullName evidence="7">Uncharacterized protein</fullName>
    </submittedName>
</protein>
<dbReference type="CDD" id="cd02859">
    <property type="entry name" value="E_set_AMPKbeta_like_N"/>
    <property type="match status" value="1"/>
</dbReference>
<dbReference type="SUPFAM" id="SSF52799">
    <property type="entry name" value="(Phosphotyrosine protein) phosphatases II"/>
    <property type="match status" value="1"/>
</dbReference>
<dbReference type="OMA" id="RMCSPRI"/>
<dbReference type="SMART" id="SM00195">
    <property type="entry name" value="DSPc"/>
    <property type="match status" value="1"/>
</dbReference>
<dbReference type="EMBL" id="JAHRHJ020003813">
    <property type="protein sequence ID" value="KAH9288544.1"/>
    <property type="molecule type" value="Genomic_DNA"/>
</dbReference>
<dbReference type="InterPro" id="IPR013783">
    <property type="entry name" value="Ig-like_fold"/>
</dbReference>
<dbReference type="FunFam" id="2.60.40.10:FF:000992">
    <property type="entry name" value="Phosphoglucan phosphatase DSP4, chloroplastic"/>
    <property type="match status" value="1"/>
</dbReference>
<organism evidence="7 8">
    <name type="scientific">Taxus chinensis</name>
    <name type="common">Chinese yew</name>
    <name type="synonym">Taxus wallichiana var. chinensis</name>
    <dbReference type="NCBI Taxonomy" id="29808"/>
    <lineage>
        <taxon>Eukaryota</taxon>
        <taxon>Viridiplantae</taxon>
        <taxon>Streptophyta</taxon>
        <taxon>Embryophyta</taxon>
        <taxon>Tracheophyta</taxon>
        <taxon>Spermatophyta</taxon>
        <taxon>Pinopsida</taxon>
        <taxon>Pinidae</taxon>
        <taxon>Conifers II</taxon>
        <taxon>Cupressales</taxon>
        <taxon>Taxaceae</taxon>
        <taxon>Taxus</taxon>
    </lineage>
</organism>
<evidence type="ECO:0000259" key="5">
    <source>
        <dbReference type="PROSITE" id="PS50054"/>
    </source>
</evidence>
<dbReference type="PROSITE" id="PS50054">
    <property type="entry name" value="TYR_PHOSPHATASE_DUAL"/>
    <property type="match status" value="1"/>
</dbReference>
<dbReference type="InterPro" id="IPR014756">
    <property type="entry name" value="Ig_E-set"/>
</dbReference>
<evidence type="ECO:0000313" key="8">
    <source>
        <dbReference type="Proteomes" id="UP000824469"/>
    </source>
</evidence>
<dbReference type="GO" id="GO:2001070">
    <property type="term" value="F:starch binding"/>
    <property type="evidence" value="ECO:0007669"/>
    <property type="project" value="TreeGrafter"/>
</dbReference>
<dbReference type="InterPro" id="IPR020422">
    <property type="entry name" value="TYR_PHOSPHATASE_DUAL_dom"/>
</dbReference>
<keyword evidence="8" id="KW-1185">Reference proteome</keyword>
<dbReference type="InterPro" id="IPR052832">
    <property type="entry name" value="Starch-Glucan_Phosphatase"/>
</dbReference>
<dbReference type="GO" id="GO:0009507">
    <property type="term" value="C:chloroplast"/>
    <property type="evidence" value="ECO:0007669"/>
    <property type="project" value="TreeGrafter"/>
</dbReference>
<name>A0AA38C229_TAXCH</name>
<feature type="non-terminal residue" evidence="7">
    <location>
        <position position="324"/>
    </location>
</feature>
<dbReference type="GO" id="GO:0005983">
    <property type="term" value="P:starch catabolic process"/>
    <property type="evidence" value="ECO:0007669"/>
    <property type="project" value="TreeGrafter"/>
</dbReference>
<dbReference type="AlphaFoldDB" id="A0AA38C229"/>
<feature type="region of interest" description="Disordered" evidence="4">
    <location>
        <begin position="1"/>
        <end position="24"/>
    </location>
</feature>
<evidence type="ECO:0000313" key="7">
    <source>
        <dbReference type="EMBL" id="KAH9288544.1"/>
    </source>
</evidence>
<dbReference type="Gene3D" id="3.90.190.10">
    <property type="entry name" value="Protein tyrosine phosphatase superfamily"/>
    <property type="match status" value="1"/>
</dbReference>
<evidence type="ECO:0000256" key="1">
    <source>
        <dbReference type="ARBA" id="ARBA00022801"/>
    </source>
</evidence>
<keyword evidence="2" id="KW-0904">Protein phosphatase</keyword>
<dbReference type="CDD" id="cd14526">
    <property type="entry name" value="DSP_laforin-like"/>
    <property type="match status" value="1"/>
</dbReference>
<dbReference type="InterPro" id="IPR029021">
    <property type="entry name" value="Prot-tyrosine_phosphatase-like"/>
</dbReference>
<dbReference type="InterPro" id="IPR045204">
    <property type="entry name" value="DSP_laforin-like"/>
</dbReference>
<dbReference type="InterPro" id="IPR000387">
    <property type="entry name" value="Tyr_Pase_dom"/>
</dbReference>
<sequence length="324" mass="36982">ATSGAKTETTNVDETDEKSEVYSSNMSNAMEADLTYRHELGINYNFVLADLILGSCLQSPEDINKLREMGVGTIFCVQKDSDLDYFGVDITSIQEHAKECGLQHVRAEIRDFDPFDLRMKLPSVVAKLDMAIKNGHGIVYVHCTAGLCRAPAVVLSYMYWILSYKLSEAYKLLQNVRKCCPNLEEIKRATADIIIGGDKQQVTLNWQRRPCSNVEVSGLDIGWDQRLPMAFDEIQGYWVLHRDLPVGRYEYKYIIDGNWVYNTDELVTQLNADGHVNNYIEVKDDHLDDMAKRTLERLMHEDADLTETERKIIREKLEALSNAD</sequence>
<dbReference type="Pfam" id="PF00782">
    <property type="entry name" value="DSPc"/>
    <property type="match status" value="1"/>
</dbReference>
<dbReference type="Proteomes" id="UP000824469">
    <property type="component" value="Unassembled WGS sequence"/>
</dbReference>
<keyword evidence="1" id="KW-0378">Hydrolase</keyword>
<dbReference type="PROSITE" id="PS50056">
    <property type="entry name" value="TYR_PHOSPHATASE_2"/>
    <property type="match status" value="1"/>
</dbReference>
<feature type="compositionally biased region" description="Polar residues" evidence="4">
    <location>
        <begin position="1"/>
        <end position="10"/>
    </location>
</feature>
<keyword evidence="3" id="KW-0119">Carbohydrate metabolism</keyword>
<feature type="domain" description="Tyrosine-protein phosphatase" evidence="5">
    <location>
        <begin position="43"/>
        <end position="199"/>
    </location>
</feature>
<dbReference type="InterPro" id="IPR000340">
    <property type="entry name" value="Dual-sp_phosphatase_cat-dom"/>
</dbReference>
<reference evidence="7 8" key="1">
    <citation type="journal article" date="2021" name="Nat. Plants">
        <title>The Taxus genome provides insights into paclitaxel biosynthesis.</title>
        <authorList>
            <person name="Xiong X."/>
            <person name="Gou J."/>
            <person name="Liao Q."/>
            <person name="Li Y."/>
            <person name="Zhou Q."/>
            <person name="Bi G."/>
            <person name="Li C."/>
            <person name="Du R."/>
            <person name="Wang X."/>
            <person name="Sun T."/>
            <person name="Guo L."/>
            <person name="Liang H."/>
            <person name="Lu P."/>
            <person name="Wu Y."/>
            <person name="Zhang Z."/>
            <person name="Ro D.K."/>
            <person name="Shang Y."/>
            <person name="Huang S."/>
            <person name="Yan J."/>
        </authorList>
    </citation>
    <scope>NUCLEOTIDE SEQUENCE [LARGE SCALE GENOMIC DNA]</scope>
    <source>
        <strain evidence="7">Ta-2019</strain>
    </source>
</reference>
<dbReference type="PANTHER" id="PTHR46642">
    <property type="entry name" value="DUAL SPECIFICITY PHOSPHATASE, SUBGROUP, CATALYTIC DOMAIN"/>
    <property type="match status" value="1"/>
</dbReference>
<comment type="caution">
    <text evidence="7">The sequence shown here is derived from an EMBL/GenBank/DDBJ whole genome shotgun (WGS) entry which is preliminary data.</text>
</comment>